<feature type="compositionally biased region" description="Basic and acidic residues" evidence="1">
    <location>
        <begin position="162"/>
        <end position="172"/>
    </location>
</feature>
<dbReference type="Proteomes" id="UP000789342">
    <property type="component" value="Unassembled WGS sequence"/>
</dbReference>
<accession>A0A9N9CJU8</accession>
<sequence>MRYQVKIKNIRVEAIIDMGAVMSIISKKLMDRLKLKIDEKSIMTIVSITGIRTRALGNINNLKISIQGMLIPTPVQVVDFKNEILILENNWFEKIKARIYIDEQKLVLKYEGQKIKVSITNDRARKVPANETDDDKQYNKEQADKLLDEIVYKEKKVKEKKVYYTEESRSDSDSNDDMQSESYSDSGSNNETRSEGSSPAMYFTQIGESLPLEEEKLSKEVNIEKGNKTSIITEEIQTEVPEESSYIENEQIVKSAINIDTGMLEEDAMALIEELLMPMELTQEEDIEEKIEKLEMDDEFAAEQVEQIKDILKQGHDVFAQSYHTTLPETKEGDKGKE</sequence>
<feature type="region of interest" description="Disordered" evidence="1">
    <location>
        <begin position="162"/>
        <end position="199"/>
    </location>
</feature>
<name>A0A9N9CJU8_9GLOM</name>
<dbReference type="EMBL" id="CAJVPV010006516">
    <property type="protein sequence ID" value="CAG8606303.1"/>
    <property type="molecule type" value="Genomic_DNA"/>
</dbReference>
<evidence type="ECO:0000313" key="3">
    <source>
        <dbReference type="Proteomes" id="UP000789342"/>
    </source>
</evidence>
<dbReference type="Pfam" id="PF08284">
    <property type="entry name" value="RVP_2"/>
    <property type="match status" value="1"/>
</dbReference>
<protein>
    <submittedName>
        <fullName evidence="2">14522_t:CDS:1</fullName>
    </submittedName>
</protein>
<dbReference type="InterPro" id="IPR021109">
    <property type="entry name" value="Peptidase_aspartic_dom_sf"/>
</dbReference>
<gene>
    <name evidence="2" type="ORF">AMORRO_LOCUS8010</name>
</gene>
<dbReference type="CDD" id="cd00303">
    <property type="entry name" value="retropepsin_like"/>
    <property type="match status" value="1"/>
</dbReference>
<reference evidence="2" key="1">
    <citation type="submission" date="2021-06" db="EMBL/GenBank/DDBJ databases">
        <authorList>
            <person name="Kallberg Y."/>
            <person name="Tangrot J."/>
            <person name="Rosling A."/>
        </authorList>
    </citation>
    <scope>NUCLEOTIDE SEQUENCE</scope>
    <source>
        <strain evidence="2">CL551</strain>
    </source>
</reference>
<dbReference type="Gene3D" id="2.40.70.10">
    <property type="entry name" value="Acid Proteases"/>
    <property type="match status" value="1"/>
</dbReference>
<evidence type="ECO:0000256" key="1">
    <source>
        <dbReference type="SAM" id="MobiDB-lite"/>
    </source>
</evidence>
<dbReference type="OrthoDB" id="2449730at2759"/>
<organism evidence="2 3">
    <name type="scientific">Acaulospora morrowiae</name>
    <dbReference type="NCBI Taxonomy" id="94023"/>
    <lineage>
        <taxon>Eukaryota</taxon>
        <taxon>Fungi</taxon>
        <taxon>Fungi incertae sedis</taxon>
        <taxon>Mucoromycota</taxon>
        <taxon>Glomeromycotina</taxon>
        <taxon>Glomeromycetes</taxon>
        <taxon>Diversisporales</taxon>
        <taxon>Acaulosporaceae</taxon>
        <taxon>Acaulospora</taxon>
    </lineage>
</organism>
<keyword evidence="3" id="KW-1185">Reference proteome</keyword>
<dbReference type="SUPFAM" id="SSF50630">
    <property type="entry name" value="Acid proteases"/>
    <property type="match status" value="1"/>
</dbReference>
<evidence type="ECO:0000313" key="2">
    <source>
        <dbReference type="EMBL" id="CAG8606303.1"/>
    </source>
</evidence>
<proteinExistence type="predicted"/>
<feature type="compositionally biased region" description="Polar residues" evidence="1">
    <location>
        <begin position="183"/>
        <end position="197"/>
    </location>
</feature>
<dbReference type="AlphaFoldDB" id="A0A9N9CJU8"/>
<comment type="caution">
    <text evidence="2">The sequence shown here is derived from an EMBL/GenBank/DDBJ whole genome shotgun (WGS) entry which is preliminary data.</text>
</comment>